<evidence type="ECO:0000256" key="3">
    <source>
        <dbReference type="ARBA" id="ARBA00022722"/>
    </source>
</evidence>
<dbReference type="EMBL" id="QJKJ01010521">
    <property type="protein sequence ID" value="RDX73448.1"/>
    <property type="molecule type" value="Genomic_DNA"/>
</dbReference>
<protein>
    <submittedName>
        <fullName evidence="8">Retrovirus-related Pol polyprotein from transposon 17.6</fullName>
    </submittedName>
</protein>
<evidence type="ECO:0000256" key="5">
    <source>
        <dbReference type="ARBA" id="ARBA00022801"/>
    </source>
</evidence>
<dbReference type="PANTHER" id="PTHR34072">
    <property type="entry name" value="ENZYMATIC POLYPROTEIN-RELATED"/>
    <property type="match status" value="1"/>
</dbReference>
<comment type="caution">
    <text evidence="8">The sequence shown here is derived from an EMBL/GenBank/DDBJ whole genome shotgun (WGS) entry which is preliminary data.</text>
</comment>
<accession>A0A371F568</accession>
<keyword evidence="3" id="KW-0540">Nuclease</keyword>
<dbReference type="Pfam" id="PF17917">
    <property type="entry name" value="RT_RNaseH"/>
    <property type="match status" value="1"/>
</dbReference>
<keyword evidence="2" id="KW-0548">Nucleotidyltransferase</keyword>
<dbReference type="GO" id="GO:0003964">
    <property type="term" value="F:RNA-directed DNA polymerase activity"/>
    <property type="evidence" value="ECO:0007669"/>
    <property type="project" value="UniProtKB-KW"/>
</dbReference>
<gene>
    <name evidence="8" type="primary">pol</name>
    <name evidence="8" type="ORF">CR513_46942</name>
</gene>
<evidence type="ECO:0000256" key="4">
    <source>
        <dbReference type="ARBA" id="ARBA00022759"/>
    </source>
</evidence>
<feature type="non-terminal residue" evidence="8">
    <location>
        <position position="1"/>
    </location>
</feature>
<organism evidence="8 9">
    <name type="scientific">Mucuna pruriens</name>
    <name type="common">Velvet bean</name>
    <name type="synonym">Dolichos pruriens</name>
    <dbReference type="NCBI Taxonomy" id="157652"/>
    <lineage>
        <taxon>Eukaryota</taxon>
        <taxon>Viridiplantae</taxon>
        <taxon>Streptophyta</taxon>
        <taxon>Embryophyta</taxon>
        <taxon>Tracheophyta</taxon>
        <taxon>Spermatophyta</taxon>
        <taxon>Magnoliopsida</taxon>
        <taxon>eudicotyledons</taxon>
        <taxon>Gunneridae</taxon>
        <taxon>Pentapetalae</taxon>
        <taxon>rosids</taxon>
        <taxon>fabids</taxon>
        <taxon>Fabales</taxon>
        <taxon>Fabaceae</taxon>
        <taxon>Papilionoideae</taxon>
        <taxon>50 kb inversion clade</taxon>
        <taxon>NPAAA clade</taxon>
        <taxon>indigoferoid/millettioid clade</taxon>
        <taxon>Phaseoleae</taxon>
        <taxon>Mucuna</taxon>
    </lineage>
</organism>
<dbReference type="InterPro" id="IPR041373">
    <property type="entry name" value="RT_RNaseH"/>
</dbReference>
<dbReference type="CDD" id="cd09274">
    <property type="entry name" value="RNase_HI_RT_Ty3"/>
    <property type="match status" value="1"/>
</dbReference>
<dbReference type="PANTHER" id="PTHR34072:SF57">
    <property type="entry name" value="RNA-DIRECTED DNA POLYMERASE"/>
    <property type="match status" value="1"/>
</dbReference>
<proteinExistence type="predicted"/>
<keyword evidence="5" id="KW-0378">Hydrolase</keyword>
<sequence>MDPAQINYTTTEKELLAIVFALEKFRAYFLGLKIIVFSDHAALKFLLKKPDAKSRLIRWILLLQKFDMEIRDKKGVENVVADHLSRLEREVDPLPIRDECISNSEIQSVLHFCHSASSGGLPFFEKHMNLSRAANNAREQEWK</sequence>
<keyword evidence="9" id="KW-1185">Reference proteome</keyword>
<keyword evidence="6" id="KW-0695">RNA-directed DNA polymerase</keyword>
<reference evidence="8" key="1">
    <citation type="submission" date="2018-05" db="EMBL/GenBank/DDBJ databases">
        <title>Draft genome of Mucuna pruriens seed.</title>
        <authorList>
            <person name="Nnadi N.E."/>
            <person name="Vos R."/>
            <person name="Hasami M.H."/>
            <person name="Devisetty U.K."/>
            <person name="Aguiy J.C."/>
        </authorList>
    </citation>
    <scope>NUCLEOTIDE SEQUENCE [LARGE SCALE GENOMIC DNA]</scope>
    <source>
        <strain evidence="8">JCA_2017</strain>
    </source>
</reference>
<dbReference type="AlphaFoldDB" id="A0A371F568"/>
<name>A0A371F568_MUCPR</name>
<evidence type="ECO:0000313" key="8">
    <source>
        <dbReference type="EMBL" id="RDX73448.1"/>
    </source>
</evidence>
<dbReference type="Proteomes" id="UP000257109">
    <property type="component" value="Unassembled WGS sequence"/>
</dbReference>
<dbReference type="GO" id="GO:0016787">
    <property type="term" value="F:hydrolase activity"/>
    <property type="evidence" value="ECO:0007669"/>
    <property type="project" value="UniProtKB-KW"/>
</dbReference>
<dbReference type="InterPro" id="IPR043502">
    <property type="entry name" value="DNA/RNA_pol_sf"/>
</dbReference>
<dbReference type="OrthoDB" id="10030726at2759"/>
<dbReference type="SUPFAM" id="SSF56672">
    <property type="entry name" value="DNA/RNA polymerases"/>
    <property type="match status" value="1"/>
</dbReference>
<keyword evidence="1" id="KW-0808">Transferase</keyword>
<evidence type="ECO:0000259" key="7">
    <source>
        <dbReference type="Pfam" id="PF17917"/>
    </source>
</evidence>
<evidence type="ECO:0000313" key="9">
    <source>
        <dbReference type="Proteomes" id="UP000257109"/>
    </source>
</evidence>
<feature type="domain" description="Reverse transcriptase RNase H-like" evidence="7">
    <location>
        <begin position="2"/>
        <end position="66"/>
    </location>
</feature>
<keyword evidence="4" id="KW-0255">Endonuclease</keyword>
<evidence type="ECO:0000256" key="1">
    <source>
        <dbReference type="ARBA" id="ARBA00022679"/>
    </source>
</evidence>
<dbReference type="GO" id="GO:0004519">
    <property type="term" value="F:endonuclease activity"/>
    <property type="evidence" value="ECO:0007669"/>
    <property type="project" value="UniProtKB-KW"/>
</dbReference>
<evidence type="ECO:0000256" key="2">
    <source>
        <dbReference type="ARBA" id="ARBA00022695"/>
    </source>
</evidence>
<evidence type="ECO:0000256" key="6">
    <source>
        <dbReference type="ARBA" id="ARBA00022918"/>
    </source>
</evidence>